<sequence length="222" mass="25445">MQLALDDPYTDFLFGLAGNSRLKKLAEPHLQSTRRLHDTRCHNARLAEQAPPQRSRTFHEIDYQARSWPQAFRTVLKAETMALGDNPRFVVTSLEESTPEILYAELYCARGQDENFIKMMKNDLASDRTSDCRFAANHLRLFFSCAAYVLHHALRAELLQGTELSQAQPSTVIIKLFKLAVRVVQYKDRIKLHLPGSCPVKALLHTVTERLYRLPRPRLNTG</sequence>
<organism evidence="2 3">
    <name type="scientific">Marinobacter manganoxydans MnI7-9</name>
    <dbReference type="NCBI Taxonomy" id="1094979"/>
    <lineage>
        <taxon>Bacteria</taxon>
        <taxon>Pseudomonadati</taxon>
        <taxon>Pseudomonadota</taxon>
        <taxon>Gammaproteobacteria</taxon>
        <taxon>Pseudomonadales</taxon>
        <taxon>Marinobacteraceae</taxon>
        <taxon>Marinobacter</taxon>
    </lineage>
</organism>
<dbReference type="Proteomes" id="UP000003208">
    <property type="component" value="Unassembled WGS sequence"/>
</dbReference>
<proteinExistence type="predicted"/>
<name>G6YUN7_9GAMM</name>
<dbReference type="AlphaFoldDB" id="G6YUN7"/>
<dbReference type="Pfam" id="PF13701">
    <property type="entry name" value="DDE_Tnp_1_4"/>
    <property type="match status" value="1"/>
</dbReference>
<accession>G6YUN7</accession>
<evidence type="ECO:0000259" key="1">
    <source>
        <dbReference type="Pfam" id="PF13701"/>
    </source>
</evidence>
<keyword evidence="3" id="KW-1185">Reference proteome</keyword>
<protein>
    <submittedName>
        <fullName evidence="2">Transposase IS4 family protein</fullName>
    </submittedName>
</protein>
<dbReference type="EMBL" id="AGTR01000053">
    <property type="protein sequence ID" value="EHJ04012.1"/>
    <property type="molecule type" value="Genomic_DNA"/>
</dbReference>
<dbReference type="InterPro" id="IPR025668">
    <property type="entry name" value="Tnp_DDE_dom"/>
</dbReference>
<evidence type="ECO:0000313" key="2">
    <source>
        <dbReference type="EMBL" id="EHJ04012.1"/>
    </source>
</evidence>
<gene>
    <name evidence="2" type="ORF">KYE_12520</name>
</gene>
<evidence type="ECO:0000313" key="3">
    <source>
        <dbReference type="Proteomes" id="UP000003208"/>
    </source>
</evidence>
<dbReference type="PATRIC" id="fig|1094979.3.peg.2417"/>
<feature type="domain" description="Transposase DDE" evidence="1">
    <location>
        <begin position="9"/>
        <end position="215"/>
    </location>
</feature>
<reference evidence="2 3" key="1">
    <citation type="journal article" date="2012" name="J. Bacteriol.">
        <title>Genome sequence of deep-sea manganese-oxidizing bacterium Marinobacter manganoxydans MnI7-9.</title>
        <authorList>
            <person name="Wang H."/>
            <person name="Li H."/>
            <person name="Shao Z."/>
            <person name="Liao S."/>
            <person name="Johnstone L."/>
            <person name="Rensing C."/>
            <person name="Wang G."/>
        </authorList>
    </citation>
    <scope>NUCLEOTIDE SEQUENCE [LARGE SCALE GENOMIC DNA]</scope>
    <source>
        <strain evidence="2 3">MnI7-9</strain>
    </source>
</reference>